<dbReference type="HOGENOM" id="CLU_008002_1_0_1"/>
<keyword evidence="8" id="KW-1185">Reference proteome</keyword>
<dbReference type="KEGG" id="lel:PVL30_004327"/>
<gene>
    <name evidence="7" type="ORF">LELG_04608</name>
</gene>
<dbReference type="STRING" id="379508.A5E4R9"/>
<evidence type="ECO:0000259" key="6">
    <source>
        <dbReference type="Pfam" id="PF20667"/>
    </source>
</evidence>
<dbReference type="InterPro" id="IPR048625">
    <property type="entry name" value="Sec10_N"/>
</dbReference>
<dbReference type="OMA" id="PLCKHHY"/>
<evidence type="ECO:0000256" key="2">
    <source>
        <dbReference type="ARBA" id="ARBA00022448"/>
    </source>
</evidence>
<evidence type="ECO:0000313" key="8">
    <source>
        <dbReference type="Proteomes" id="UP000001996"/>
    </source>
</evidence>
<dbReference type="Gene3D" id="1.20.58.1970">
    <property type="match status" value="1"/>
</dbReference>
<keyword evidence="3" id="KW-0268">Exocytosis</keyword>
<sequence>MSTKFSLYESNPDVDKYVNEGLVSINQFVENISKDHHLKGAEINKQAYLDPKPYIRSFESNLRELNQLSADAKTQESKSEIEVDNFELRHSENVIGLSQQIAETTDKFNYLDKQISEVSSKINPLGVTMDKISSSRDKSQEIIFLIRAYHGFYTKGEYPHLDTLKISAKVEDNVKCAKSVKELMKLASRISDEALPKTLKCLKDVEAYGKNMENELLHNFETLLQGDESTDGNVDIKRMNTIATVLFVYNDGVNLIETFVSKNAINNSLDEGIFDNVGVTSSDTQELESRLREFYLNVKFEIKSKARISKKIFNDPDMVLIMVVQRLYDGVIKDQVSRVLARAREVGTLCYLKTIGVLKKVIFEFTHEIKDYLVTEDFNKDGNLLAAMDQAYTHLFLEFIRDDVLLTEEYRNIEETIDSTLRRFDPVAFSYQSKYETINTAPSSEDEHIAFANERKKLAQFKQYVKTKIGEKRQDERGISKLELEEDELAAIEVIETLIKTVAESIGRMLEVLPLRVPEHAVSALTILISNFDKLSVREEVQLQSLDFFLSLYSIQFKKELLFCLSTSAKKIIFPCLGSLPVAKSKAKTLINDFVKRHEEGINLLLKKTIEYSLTQIQGLLNKQKKKDFVCDKIEEDTEACELVSGFLEEMYANVSMALSGSNLETFLVAIGHGLLQQLLEHYKKFAVNSIGGVVLTRDVIQYQSRVDEWNIPLLSEKFQILKEIGNLFTVQSDLVNSLVTEGQLSQMKPYTVRQYISKRTDFNPSYADRFFKFR</sequence>
<dbReference type="Pfam" id="PF20667">
    <property type="entry name" value="Sec10_N"/>
    <property type="match status" value="1"/>
</dbReference>
<keyword evidence="4" id="KW-0175">Coiled coil</keyword>
<name>A5E4R9_LODEL</name>
<dbReference type="AlphaFoldDB" id="A5E4R9"/>
<dbReference type="Pfam" id="PF07393">
    <property type="entry name" value="Sec10_HB"/>
    <property type="match status" value="1"/>
</dbReference>
<protein>
    <submittedName>
        <fullName evidence="7">Uncharacterized protein</fullName>
    </submittedName>
</protein>
<dbReference type="OrthoDB" id="125856at2759"/>
<comment type="similarity">
    <text evidence="1">Belongs to the SEC10 family.</text>
</comment>
<feature type="domain" description="Exocyst complex component Sec10-like alpha-helical bundle" evidence="5">
    <location>
        <begin position="175"/>
        <end position="771"/>
    </location>
</feature>
<evidence type="ECO:0000259" key="5">
    <source>
        <dbReference type="Pfam" id="PF07393"/>
    </source>
</evidence>
<dbReference type="GO" id="GO:0000145">
    <property type="term" value="C:exocyst"/>
    <property type="evidence" value="ECO:0007669"/>
    <property type="project" value="TreeGrafter"/>
</dbReference>
<dbReference type="GO" id="GO:0006887">
    <property type="term" value="P:exocytosis"/>
    <property type="evidence" value="ECO:0007669"/>
    <property type="project" value="UniProtKB-KW"/>
</dbReference>
<accession>A5E4R9</accession>
<evidence type="ECO:0000256" key="1">
    <source>
        <dbReference type="ARBA" id="ARBA00006572"/>
    </source>
</evidence>
<dbReference type="InterPro" id="IPR009976">
    <property type="entry name" value="Sec10-like"/>
</dbReference>
<evidence type="ECO:0000256" key="4">
    <source>
        <dbReference type="ARBA" id="ARBA00023054"/>
    </source>
</evidence>
<dbReference type="GeneID" id="5231300"/>
<keyword evidence="2" id="KW-0813">Transport</keyword>
<dbReference type="Proteomes" id="UP000001996">
    <property type="component" value="Unassembled WGS sequence"/>
</dbReference>
<feature type="domain" description="Exocyst complex component Sec10 N-terminal" evidence="6">
    <location>
        <begin position="51"/>
        <end position="164"/>
    </location>
</feature>
<dbReference type="EMBL" id="CH981529">
    <property type="protein sequence ID" value="EDK46427.1"/>
    <property type="molecule type" value="Genomic_DNA"/>
</dbReference>
<evidence type="ECO:0000256" key="3">
    <source>
        <dbReference type="ARBA" id="ARBA00022483"/>
    </source>
</evidence>
<dbReference type="eggNOG" id="KOG3745">
    <property type="taxonomic scope" value="Eukaryota"/>
</dbReference>
<dbReference type="VEuPathDB" id="FungiDB:LELG_04608"/>
<reference evidence="7 8" key="1">
    <citation type="journal article" date="2009" name="Nature">
        <title>Evolution of pathogenicity and sexual reproduction in eight Candida genomes.</title>
        <authorList>
            <person name="Butler G."/>
            <person name="Rasmussen M.D."/>
            <person name="Lin M.F."/>
            <person name="Santos M.A."/>
            <person name="Sakthikumar S."/>
            <person name="Munro C.A."/>
            <person name="Rheinbay E."/>
            <person name="Grabherr M."/>
            <person name="Forche A."/>
            <person name="Reedy J.L."/>
            <person name="Agrafioti I."/>
            <person name="Arnaud M.B."/>
            <person name="Bates S."/>
            <person name="Brown A.J."/>
            <person name="Brunke S."/>
            <person name="Costanzo M.C."/>
            <person name="Fitzpatrick D.A."/>
            <person name="de Groot P.W."/>
            <person name="Harris D."/>
            <person name="Hoyer L.L."/>
            <person name="Hube B."/>
            <person name="Klis F.M."/>
            <person name="Kodira C."/>
            <person name="Lennard N."/>
            <person name="Logue M.E."/>
            <person name="Martin R."/>
            <person name="Neiman A.M."/>
            <person name="Nikolaou E."/>
            <person name="Quail M.A."/>
            <person name="Quinn J."/>
            <person name="Santos M.C."/>
            <person name="Schmitzberger F.F."/>
            <person name="Sherlock G."/>
            <person name="Shah P."/>
            <person name="Silverstein K.A."/>
            <person name="Skrzypek M.S."/>
            <person name="Soll D."/>
            <person name="Staggs R."/>
            <person name="Stansfield I."/>
            <person name="Stumpf M.P."/>
            <person name="Sudbery P.E."/>
            <person name="Srikantha T."/>
            <person name="Zeng Q."/>
            <person name="Berman J."/>
            <person name="Berriman M."/>
            <person name="Heitman J."/>
            <person name="Gow N.A."/>
            <person name="Lorenz M.C."/>
            <person name="Birren B.W."/>
            <person name="Kellis M."/>
            <person name="Cuomo C.A."/>
        </authorList>
    </citation>
    <scope>NUCLEOTIDE SEQUENCE [LARGE SCALE GENOMIC DNA]</scope>
    <source>
        <strain evidence="8">ATCC 11503 / BCRC 21390 / CBS 2605 / JCM 1781 / NBRC 1676 / NRRL YB-4239</strain>
    </source>
</reference>
<dbReference type="PANTHER" id="PTHR12100:SF0">
    <property type="entry name" value="EXOCYST COMPLEX COMPONENT 5"/>
    <property type="match status" value="1"/>
</dbReference>
<proteinExistence type="inferred from homology"/>
<dbReference type="GO" id="GO:0006893">
    <property type="term" value="P:Golgi to plasma membrane transport"/>
    <property type="evidence" value="ECO:0007669"/>
    <property type="project" value="TreeGrafter"/>
</dbReference>
<evidence type="ECO:0000313" key="7">
    <source>
        <dbReference type="EMBL" id="EDK46427.1"/>
    </source>
</evidence>
<dbReference type="InterPro" id="IPR048627">
    <property type="entry name" value="Sec10_HB"/>
</dbReference>
<dbReference type="InParanoid" id="A5E4R9"/>
<dbReference type="FunCoup" id="A5E4R9">
    <property type="interactions" value="773"/>
</dbReference>
<dbReference type="PANTHER" id="PTHR12100">
    <property type="entry name" value="SEC10"/>
    <property type="match status" value="1"/>
</dbReference>
<organism evidence="7 8">
    <name type="scientific">Lodderomyces elongisporus (strain ATCC 11503 / CBS 2605 / JCM 1781 / NBRC 1676 / NRRL YB-4239)</name>
    <name type="common">Yeast</name>
    <name type="synonym">Saccharomyces elongisporus</name>
    <dbReference type="NCBI Taxonomy" id="379508"/>
    <lineage>
        <taxon>Eukaryota</taxon>
        <taxon>Fungi</taxon>
        <taxon>Dikarya</taxon>
        <taxon>Ascomycota</taxon>
        <taxon>Saccharomycotina</taxon>
        <taxon>Pichiomycetes</taxon>
        <taxon>Debaryomycetaceae</taxon>
        <taxon>Candida/Lodderomyces clade</taxon>
        <taxon>Lodderomyces</taxon>
    </lineage>
</organism>